<dbReference type="AlphaFoldDB" id="A0A841R1S4"/>
<evidence type="ECO:0000259" key="3">
    <source>
        <dbReference type="PROSITE" id="PS51494"/>
    </source>
</evidence>
<feature type="compositionally biased region" description="Basic and acidic residues" evidence="1">
    <location>
        <begin position="542"/>
        <end position="559"/>
    </location>
</feature>
<dbReference type="PROSITE" id="PS51494">
    <property type="entry name" value="SPOIVB"/>
    <property type="match status" value="1"/>
</dbReference>
<proteinExistence type="predicted"/>
<dbReference type="Proteomes" id="UP000591941">
    <property type="component" value="Unassembled WGS sequence"/>
</dbReference>
<feature type="domain" description="Peptidase S55" evidence="3">
    <location>
        <begin position="1"/>
        <end position="144"/>
    </location>
</feature>
<evidence type="ECO:0000256" key="2">
    <source>
        <dbReference type="SAM" id="SignalP"/>
    </source>
</evidence>
<dbReference type="Pfam" id="PF05580">
    <property type="entry name" value="Peptidase_S55"/>
    <property type="match status" value="1"/>
</dbReference>
<sequence length="645" mass="70540">MNVFKKRRRSVWLLTLLFTLVTGFANAVDIMPPSDVREGMRGVAKTVVQGDTIEEFDVNVLGVLQQRGPSGDLILVKVSGPVIEKTGGIAQGMSGSPVYIDGKLVGAIGYGWGFADGTVGMVTPIGDMLKLWALPDKAAHDEAPSVEPPLIPMGTPLMAAGFTPESLQYLTQKLAPFGLQPQATAGAGNYDAAPHALQPGSAVAVTLVTGDLKLGAIGTVTYADENRIVAFGHPFLKRGELDYFMHNSYIFTVVPSVNSAFKIGSIGSEIGKIYQDRGAGIAGIEGRAPKAVAMQVNVTDRDTQTDRAANVRMVEDHDLTPILAATTAYDLVKKTIDRGGRGTVKLSYEFLPQDTSLPTFKRDNMYYSSKSVSERSVDELYNVLEALAKNPFQKYALRGINLSLSLTEDKEVAEIIDAKARPGIVSPGDIIYVNVKLRPYRGEVVSKTLAFTVPADQPLGPMTLEVRGGGVVPLPYLIQKQQLNLTDEIIDRLRKYKDFRDFLNKLQKEDKNNELIVEILEDNVSMVPDEKSAGHHAQLQEPAKETLPDYLHKGKKTDADTLAGGDEDEKAKTRVTMPYIIKGDGQFEFEVVAPNDRRRRDAVKEIMAQLREKVTENDAEADNDQENKDANKEPQADKRPAKDKK</sequence>
<comment type="caution">
    <text evidence="4">The sequence shown here is derived from an EMBL/GenBank/DDBJ whole genome shotgun (WGS) entry which is preliminary data.</text>
</comment>
<feature type="signal peptide" evidence="2">
    <location>
        <begin position="1"/>
        <end position="27"/>
    </location>
</feature>
<feature type="region of interest" description="Disordered" evidence="1">
    <location>
        <begin position="610"/>
        <end position="645"/>
    </location>
</feature>
<evidence type="ECO:0000313" key="5">
    <source>
        <dbReference type="Proteomes" id="UP000591941"/>
    </source>
</evidence>
<evidence type="ECO:0000313" key="4">
    <source>
        <dbReference type="EMBL" id="MBB6477703.1"/>
    </source>
</evidence>
<feature type="region of interest" description="Disordered" evidence="1">
    <location>
        <begin position="529"/>
        <end position="570"/>
    </location>
</feature>
<reference evidence="4 5" key="1">
    <citation type="submission" date="2020-08" db="EMBL/GenBank/DDBJ databases">
        <title>Genomic Encyclopedia of Type Strains, Phase IV (KMG-IV): sequencing the most valuable type-strain genomes for metagenomic binning, comparative biology and taxonomic classification.</title>
        <authorList>
            <person name="Goeker M."/>
        </authorList>
    </citation>
    <scope>NUCLEOTIDE SEQUENCE [LARGE SCALE GENOMIC DNA]</scope>
    <source>
        <strain evidence="4 5">DSM 21255</strain>
    </source>
</reference>
<accession>A0A841R1S4</accession>
<dbReference type="RefSeq" id="WP_159822643.1">
    <property type="nucleotide sequence ID" value="NZ_CABWNB010000002.1"/>
</dbReference>
<keyword evidence="2" id="KW-0732">Signal</keyword>
<gene>
    <name evidence="4" type="ORF">HNR45_000736</name>
</gene>
<dbReference type="InterPro" id="IPR008763">
    <property type="entry name" value="Peptidase_S55"/>
</dbReference>
<dbReference type="InterPro" id="IPR009003">
    <property type="entry name" value="Peptidase_S1_PA"/>
</dbReference>
<feature type="chain" id="PRO_5032603044" description="Peptidase S55 domain-containing protein" evidence="2">
    <location>
        <begin position="28"/>
        <end position="645"/>
    </location>
</feature>
<feature type="compositionally biased region" description="Basic and acidic residues" evidence="1">
    <location>
        <begin position="625"/>
        <end position="645"/>
    </location>
</feature>
<dbReference type="EMBL" id="JACHHI010000003">
    <property type="protein sequence ID" value="MBB6477703.1"/>
    <property type="molecule type" value="Genomic_DNA"/>
</dbReference>
<dbReference type="OrthoDB" id="9765242at2"/>
<dbReference type="GeneID" id="93486014"/>
<protein>
    <recommendedName>
        <fullName evidence="3">Peptidase S55 domain-containing protein</fullName>
    </recommendedName>
</protein>
<organism evidence="4 5">
    <name type="scientific">Negativicoccus succinicivorans</name>
    <dbReference type="NCBI Taxonomy" id="620903"/>
    <lineage>
        <taxon>Bacteria</taxon>
        <taxon>Bacillati</taxon>
        <taxon>Bacillota</taxon>
        <taxon>Negativicutes</taxon>
        <taxon>Veillonellales</taxon>
        <taxon>Veillonellaceae</taxon>
        <taxon>Negativicoccus</taxon>
    </lineage>
</organism>
<name>A0A841R1S4_9FIRM</name>
<keyword evidence="5" id="KW-1185">Reference proteome</keyword>
<dbReference type="SUPFAM" id="SSF50494">
    <property type="entry name" value="Trypsin-like serine proteases"/>
    <property type="match status" value="1"/>
</dbReference>
<evidence type="ECO:0000256" key="1">
    <source>
        <dbReference type="SAM" id="MobiDB-lite"/>
    </source>
</evidence>